<name>A0A2H0BGD6_UNCKA</name>
<dbReference type="AlphaFoldDB" id="A0A2H0BGD6"/>
<evidence type="ECO:0000256" key="1">
    <source>
        <dbReference type="ARBA" id="ARBA00022722"/>
    </source>
</evidence>
<dbReference type="SMART" id="SM00318">
    <property type="entry name" value="SNc"/>
    <property type="match status" value="1"/>
</dbReference>
<accession>A0A2H0BGD6</accession>
<sequence>MDRRKILNFLSIIALSLIVVFFPKHTGFVLSQFDDHQSPSLVTVSRIVDGDTIELSNGEIVRYIGIDTPETKHPQKGVECFGPEASQKNEELVMGHDVELEFDVSETDRYGRTLAYVWNDGEMVNEQLIRQGFARVATFSPDVKYQDRFFKAEQFAREHQLGLWGGCELNEL</sequence>
<dbReference type="CDD" id="cd00175">
    <property type="entry name" value="SNc"/>
    <property type="match status" value="1"/>
</dbReference>
<dbReference type="GO" id="GO:0016787">
    <property type="term" value="F:hydrolase activity"/>
    <property type="evidence" value="ECO:0007669"/>
    <property type="project" value="UniProtKB-KW"/>
</dbReference>
<evidence type="ECO:0000313" key="6">
    <source>
        <dbReference type="EMBL" id="PIP56736.1"/>
    </source>
</evidence>
<dbReference type="PROSITE" id="PS50830">
    <property type="entry name" value="TNASE_3"/>
    <property type="match status" value="1"/>
</dbReference>
<dbReference type="EMBL" id="PCSU01000020">
    <property type="protein sequence ID" value="PIP56736.1"/>
    <property type="molecule type" value="Genomic_DNA"/>
</dbReference>
<dbReference type="GO" id="GO:0003676">
    <property type="term" value="F:nucleic acid binding"/>
    <property type="evidence" value="ECO:0007669"/>
    <property type="project" value="InterPro"/>
</dbReference>
<keyword evidence="4" id="KW-0472">Membrane</keyword>
<dbReference type="InterPro" id="IPR035437">
    <property type="entry name" value="SNase_OB-fold_sf"/>
</dbReference>
<dbReference type="SUPFAM" id="SSF50199">
    <property type="entry name" value="Staphylococcal nuclease"/>
    <property type="match status" value="1"/>
</dbReference>
<evidence type="ECO:0000313" key="7">
    <source>
        <dbReference type="Proteomes" id="UP000228495"/>
    </source>
</evidence>
<dbReference type="Pfam" id="PF00565">
    <property type="entry name" value="SNase"/>
    <property type="match status" value="1"/>
</dbReference>
<dbReference type="InterPro" id="IPR002071">
    <property type="entry name" value="Thermonucl_AS"/>
</dbReference>
<keyword evidence="1" id="KW-0540">Nuclease</keyword>
<comment type="caution">
    <text evidence="6">The sequence shown here is derived from an EMBL/GenBank/DDBJ whole genome shotgun (WGS) entry which is preliminary data.</text>
</comment>
<dbReference type="Gene3D" id="2.40.50.90">
    <property type="match status" value="1"/>
</dbReference>
<dbReference type="PROSITE" id="PS01284">
    <property type="entry name" value="TNASE_2"/>
    <property type="match status" value="1"/>
</dbReference>
<evidence type="ECO:0000256" key="4">
    <source>
        <dbReference type="SAM" id="Phobius"/>
    </source>
</evidence>
<evidence type="ECO:0000256" key="3">
    <source>
        <dbReference type="ARBA" id="ARBA00022801"/>
    </source>
</evidence>
<feature type="transmembrane region" description="Helical" evidence="4">
    <location>
        <begin position="6"/>
        <end position="23"/>
    </location>
</feature>
<dbReference type="GO" id="GO:0004519">
    <property type="term" value="F:endonuclease activity"/>
    <property type="evidence" value="ECO:0007669"/>
    <property type="project" value="UniProtKB-KW"/>
</dbReference>
<feature type="domain" description="TNase-like" evidence="5">
    <location>
        <begin position="38"/>
        <end position="166"/>
    </location>
</feature>
<keyword evidence="4" id="KW-1133">Transmembrane helix</keyword>
<protein>
    <recommendedName>
        <fullName evidence="5">TNase-like domain-containing protein</fullName>
    </recommendedName>
</protein>
<keyword evidence="4" id="KW-0812">Transmembrane</keyword>
<gene>
    <name evidence="6" type="ORF">COX05_01475</name>
</gene>
<reference evidence="6 7" key="1">
    <citation type="submission" date="2017-09" db="EMBL/GenBank/DDBJ databases">
        <title>Depth-based differentiation of microbial function through sediment-hosted aquifers and enrichment of novel symbionts in the deep terrestrial subsurface.</title>
        <authorList>
            <person name="Probst A.J."/>
            <person name="Ladd B."/>
            <person name="Jarett J.K."/>
            <person name="Geller-Mcgrath D.E."/>
            <person name="Sieber C.M."/>
            <person name="Emerson J.B."/>
            <person name="Anantharaman K."/>
            <person name="Thomas B.C."/>
            <person name="Malmstrom R."/>
            <person name="Stieglmeier M."/>
            <person name="Klingl A."/>
            <person name="Woyke T."/>
            <person name="Ryan C.M."/>
            <person name="Banfield J.F."/>
        </authorList>
    </citation>
    <scope>NUCLEOTIDE SEQUENCE [LARGE SCALE GENOMIC DNA]</scope>
    <source>
        <strain evidence="6">CG22_combo_CG10-13_8_21_14_all_39_12</strain>
    </source>
</reference>
<evidence type="ECO:0000256" key="2">
    <source>
        <dbReference type="ARBA" id="ARBA00022759"/>
    </source>
</evidence>
<dbReference type="PANTHER" id="PTHR12302">
    <property type="entry name" value="EBNA2 BINDING PROTEIN P100"/>
    <property type="match status" value="1"/>
</dbReference>
<evidence type="ECO:0000259" key="5">
    <source>
        <dbReference type="PROSITE" id="PS50830"/>
    </source>
</evidence>
<dbReference type="InterPro" id="IPR016071">
    <property type="entry name" value="Staphylococal_nuclease_OB-fold"/>
</dbReference>
<keyword evidence="3" id="KW-0378">Hydrolase</keyword>
<keyword evidence="2" id="KW-0255">Endonuclease</keyword>
<organism evidence="6 7">
    <name type="scientific">candidate division WWE3 bacterium CG22_combo_CG10-13_8_21_14_all_39_12</name>
    <dbReference type="NCBI Taxonomy" id="1975094"/>
    <lineage>
        <taxon>Bacteria</taxon>
        <taxon>Katanobacteria</taxon>
    </lineage>
</organism>
<proteinExistence type="predicted"/>
<dbReference type="PANTHER" id="PTHR12302:SF3">
    <property type="entry name" value="SERINE_THREONINE-PROTEIN KINASE 31"/>
    <property type="match status" value="1"/>
</dbReference>
<dbReference type="Proteomes" id="UP000228495">
    <property type="component" value="Unassembled WGS sequence"/>
</dbReference>